<evidence type="ECO:0000256" key="3">
    <source>
        <dbReference type="SAM" id="MobiDB-lite"/>
    </source>
</evidence>
<dbReference type="InterPro" id="IPR006600">
    <property type="entry name" value="HTH_CenpB_DNA-bd_dom"/>
</dbReference>
<gene>
    <name evidence="5" type="ORF">RRF57_003600</name>
</gene>
<feature type="region of interest" description="Disordered" evidence="3">
    <location>
        <begin position="327"/>
        <end position="466"/>
    </location>
</feature>
<sequence>MFSFPLVSIRYSERGFLSTKRPSPLQLPSVQEHLDLHSKTCTPPTSQLLYWRLHTNMHNSMISSTSADQDDQLVHDASYSNTPWGGIHSYNHMPMANYQEEYYGMQHMAHGLPPEQLGGHLAPSPFTQNIQPNNYPSQLPPPPPPLIPAPGQVPWPSLQTNPSQNYQSPVPIPSVSATSRQQPKLPTINTSQPRRTLTDQDRREMCKFADENPGVKQHDIGLRFGVERSTVSKVLRRKDQYLNQEDRSASPVKKNKGKSSPDIERALANWVRGQQKKGVIVNDHEMEEKAKVFCTGSDIPLKTITAAWIEKFKQKHGMGPGRLIRRASETAIPDSTRLDRLDTESPTISVSATPGGISPASPIARGSPLVSSATSGKAEDKDNSSGFSVSFASSGYKHPHSQSTTSLNSAITDPPSSTFSGSAFSPASTSQFTFSPDPNTGLFGDIVSGNGSFHRPRSQTVPSIPPLEYINPAQTIEPLTPKYSASGTGPSSAIESPVHEIPTPAFGIDSAISPRTLHHASSSSSLAGRSTNSGTVSGTVNSTPTSPTQDDARRAADTLLSFMQHQLPGWYESNEYLVVLRLGEKLGVGGPKASSATQGLGVLSRIPEGDAEMTNTAPLLVKNEAT</sequence>
<dbReference type="InterPro" id="IPR050863">
    <property type="entry name" value="CenT-Element_Derived"/>
</dbReference>
<organism evidence="5 6">
    <name type="scientific">Xylaria bambusicola</name>
    <dbReference type="NCBI Taxonomy" id="326684"/>
    <lineage>
        <taxon>Eukaryota</taxon>
        <taxon>Fungi</taxon>
        <taxon>Dikarya</taxon>
        <taxon>Ascomycota</taxon>
        <taxon>Pezizomycotina</taxon>
        <taxon>Sordariomycetes</taxon>
        <taxon>Xylariomycetidae</taxon>
        <taxon>Xylariales</taxon>
        <taxon>Xylariaceae</taxon>
        <taxon>Xylaria</taxon>
    </lineage>
</organism>
<reference evidence="5 6" key="1">
    <citation type="submission" date="2023-10" db="EMBL/GenBank/DDBJ databases">
        <title>Draft genome sequence of Xylaria bambusicola isolate GMP-LS, the root and basal stem rot pathogen of sugarcane in Indonesia.</title>
        <authorList>
            <person name="Selvaraj P."/>
            <person name="Muralishankar V."/>
            <person name="Muruganantham S."/>
            <person name="Sp S."/>
            <person name="Haryani S."/>
            <person name="Lau K.J.X."/>
            <person name="Naqvi N.I."/>
        </authorList>
    </citation>
    <scope>NUCLEOTIDE SEQUENCE [LARGE SCALE GENOMIC DNA]</scope>
    <source>
        <strain evidence="5">GMP-LS</strain>
    </source>
</reference>
<accession>A0AAN7U8I7</accession>
<dbReference type="PROSITE" id="PS51253">
    <property type="entry name" value="HTH_CENPB"/>
    <property type="match status" value="1"/>
</dbReference>
<proteinExistence type="predicted"/>
<keyword evidence="2" id="KW-0539">Nucleus</keyword>
<feature type="region of interest" description="Disordered" evidence="3">
    <location>
        <begin position="517"/>
        <end position="551"/>
    </location>
</feature>
<feature type="compositionally biased region" description="Polar residues" evidence="3">
    <location>
        <begin position="535"/>
        <end position="549"/>
    </location>
</feature>
<dbReference type="GO" id="GO:0005634">
    <property type="term" value="C:nucleus"/>
    <property type="evidence" value="ECO:0007669"/>
    <property type="project" value="TreeGrafter"/>
</dbReference>
<dbReference type="EMBL" id="JAWHQM010000006">
    <property type="protein sequence ID" value="KAK5627885.1"/>
    <property type="molecule type" value="Genomic_DNA"/>
</dbReference>
<evidence type="ECO:0000256" key="2">
    <source>
        <dbReference type="ARBA" id="ARBA00023242"/>
    </source>
</evidence>
<feature type="compositionally biased region" description="Pro residues" evidence="3">
    <location>
        <begin position="138"/>
        <end position="153"/>
    </location>
</feature>
<keyword evidence="6" id="KW-1185">Reference proteome</keyword>
<feature type="compositionally biased region" description="Polar residues" evidence="3">
    <location>
        <begin position="175"/>
        <end position="195"/>
    </location>
</feature>
<dbReference type="Pfam" id="PF04218">
    <property type="entry name" value="CENP-B_N"/>
    <property type="match status" value="1"/>
</dbReference>
<dbReference type="GO" id="GO:0003677">
    <property type="term" value="F:DNA binding"/>
    <property type="evidence" value="ECO:0007669"/>
    <property type="project" value="UniProtKB-KW"/>
</dbReference>
<dbReference type="InterPro" id="IPR007889">
    <property type="entry name" value="HTH_Psq"/>
</dbReference>
<feature type="compositionally biased region" description="Low complexity" evidence="3">
    <location>
        <begin position="517"/>
        <end position="534"/>
    </location>
</feature>
<dbReference type="SUPFAM" id="SSF46689">
    <property type="entry name" value="Homeodomain-like"/>
    <property type="match status" value="2"/>
</dbReference>
<evidence type="ECO:0000313" key="5">
    <source>
        <dbReference type="EMBL" id="KAK5627885.1"/>
    </source>
</evidence>
<dbReference type="InterPro" id="IPR009057">
    <property type="entry name" value="Homeodomain-like_sf"/>
</dbReference>
<dbReference type="Pfam" id="PF03221">
    <property type="entry name" value="HTH_Tnp_Tc5"/>
    <property type="match status" value="1"/>
</dbReference>
<dbReference type="Gene3D" id="1.10.10.60">
    <property type="entry name" value="Homeodomain-like"/>
    <property type="match status" value="2"/>
</dbReference>
<feature type="compositionally biased region" description="Low complexity" evidence="3">
    <location>
        <begin position="384"/>
        <end position="395"/>
    </location>
</feature>
<keyword evidence="1" id="KW-0238">DNA-binding</keyword>
<evidence type="ECO:0000313" key="6">
    <source>
        <dbReference type="Proteomes" id="UP001305414"/>
    </source>
</evidence>
<feature type="region of interest" description="Disordered" evidence="3">
    <location>
        <begin position="242"/>
        <end position="261"/>
    </location>
</feature>
<feature type="compositionally biased region" description="Polar residues" evidence="3">
    <location>
        <begin position="157"/>
        <end position="168"/>
    </location>
</feature>
<dbReference type="SMART" id="SM00674">
    <property type="entry name" value="CENPB"/>
    <property type="match status" value="1"/>
</dbReference>
<name>A0AAN7U8I7_9PEZI</name>
<protein>
    <recommendedName>
        <fullName evidence="4">HTH CENPB-type domain-containing protein</fullName>
    </recommendedName>
</protein>
<feature type="region of interest" description="Disordered" evidence="3">
    <location>
        <begin position="114"/>
        <end position="199"/>
    </location>
</feature>
<feature type="domain" description="HTH CENPB-type" evidence="4">
    <location>
        <begin position="251"/>
        <end position="322"/>
    </location>
</feature>
<evidence type="ECO:0000256" key="1">
    <source>
        <dbReference type="ARBA" id="ARBA00023125"/>
    </source>
</evidence>
<evidence type="ECO:0000259" key="4">
    <source>
        <dbReference type="PROSITE" id="PS51253"/>
    </source>
</evidence>
<dbReference type="PANTHER" id="PTHR19303:SF70">
    <property type="entry name" value="HTH CENPB-TYPE DOMAIN-CONTAINING PROTEIN"/>
    <property type="match status" value="1"/>
</dbReference>
<dbReference type="PANTHER" id="PTHR19303">
    <property type="entry name" value="TRANSPOSON"/>
    <property type="match status" value="1"/>
</dbReference>
<dbReference type="AlphaFoldDB" id="A0AAN7U8I7"/>
<feature type="compositionally biased region" description="Polar residues" evidence="3">
    <location>
        <begin position="401"/>
        <end position="438"/>
    </location>
</feature>
<comment type="caution">
    <text evidence="5">The sequence shown here is derived from an EMBL/GenBank/DDBJ whole genome shotgun (WGS) entry which is preliminary data.</text>
</comment>
<dbReference type="Proteomes" id="UP001305414">
    <property type="component" value="Unassembled WGS sequence"/>
</dbReference>